<accession>A0A4R6Z2V2</accession>
<keyword evidence="2" id="KW-1185">Reference proteome</keyword>
<reference evidence="1 2" key="1">
    <citation type="submission" date="2019-03" db="EMBL/GenBank/DDBJ databases">
        <title>Genomic Encyclopedia of Type Strains, Phase IV (KMG-IV): sequencing the most valuable type-strain genomes for metagenomic binning, comparative biology and taxonomic classification.</title>
        <authorList>
            <person name="Goeker M."/>
        </authorList>
    </citation>
    <scope>NUCLEOTIDE SEQUENCE [LARGE SCALE GENOMIC DNA]</scope>
    <source>
        <strain evidence="1 2">DSM 21667</strain>
    </source>
</reference>
<comment type="caution">
    <text evidence="1">The sequence shown here is derived from an EMBL/GenBank/DDBJ whole genome shotgun (WGS) entry which is preliminary data.</text>
</comment>
<dbReference type="AlphaFoldDB" id="A0A4R6Z2V2"/>
<sequence>MLSGCDLFFALATDTPQCDTGYDSPAVRQARGLAPAQRQALYREGIE</sequence>
<dbReference type="EMBL" id="SNZH01000004">
    <property type="protein sequence ID" value="TDR45947.1"/>
    <property type="molecule type" value="Genomic_DNA"/>
</dbReference>
<protein>
    <submittedName>
        <fullName evidence="1">Uncharacterized protein</fullName>
    </submittedName>
</protein>
<evidence type="ECO:0000313" key="2">
    <source>
        <dbReference type="Proteomes" id="UP000295293"/>
    </source>
</evidence>
<gene>
    <name evidence="1" type="ORF">DFR29_104384</name>
</gene>
<organism evidence="1 2">
    <name type="scientific">Tahibacter aquaticus</name>
    <dbReference type="NCBI Taxonomy" id="520092"/>
    <lineage>
        <taxon>Bacteria</taxon>
        <taxon>Pseudomonadati</taxon>
        <taxon>Pseudomonadota</taxon>
        <taxon>Gammaproteobacteria</taxon>
        <taxon>Lysobacterales</taxon>
        <taxon>Rhodanobacteraceae</taxon>
        <taxon>Tahibacter</taxon>
    </lineage>
</organism>
<name>A0A4R6Z2V2_9GAMM</name>
<proteinExistence type="predicted"/>
<dbReference type="Proteomes" id="UP000295293">
    <property type="component" value="Unassembled WGS sequence"/>
</dbReference>
<evidence type="ECO:0000313" key="1">
    <source>
        <dbReference type="EMBL" id="TDR45947.1"/>
    </source>
</evidence>